<gene>
    <name evidence="1" type="ORF">NAEGRDRAFT_73052</name>
</gene>
<dbReference type="Proteomes" id="UP000006671">
    <property type="component" value="Unassembled WGS sequence"/>
</dbReference>
<dbReference type="EMBL" id="GG738902">
    <property type="protein sequence ID" value="EFC39128.1"/>
    <property type="molecule type" value="Genomic_DNA"/>
</dbReference>
<evidence type="ECO:0000313" key="2">
    <source>
        <dbReference type="Proteomes" id="UP000006671"/>
    </source>
</evidence>
<name>D2VVK6_NAEGR</name>
<dbReference type="InterPro" id="IPR027417">
    <property type="entry name" value="P-loop_NTPase"/>
</dbReference>
<dbReference type="InParanoid" id="D2VVK6"/>
<dbReference type="OrthoDB" id="2315391at2759"/>
<accession>D2VVK6</accession>
<protein>
    <submittedName>
        <fullName evidence="1">Predicted protein</fullName>
    </submittedName>
</protein>
<dbReference type="AlphaFoldDB" id="D2VVK6"/>
<keyword evidence="2" id="KW-1185">Reference proteome</keyword>
<dbReference type="GeneID" id="8858163"/>
<dbReference type="KEGG" id="ngr:NAEGRDRAFT_73052"/>
<proteinExistence type="predicted"/>
<dbReference type="RefSeq" id="XP_002671872.1">
    <property type="nucleotide sequence ID" value="XM_002671826.1"/>
</dbReference>
<dbReference type="SUPFAM" id="SSF52540">
    <property type="entry name" value="P-loop containing nucleoside triphosphate hydrolases"/>
    <property type="match status" value="1"/>
</dbReference>
<reference evidence="1 2" key="1">
    <citation type="journal article" date="2010" name="Cell">
        <title>The genome of Naegleria gruberi illuminates early eukaryotic versatility.</title>
        <authorList>
            <person name="Fritz-Laylin L.K."/>
            <person name="Prochnik S.E."/>
            <person name="Ginger M.L."/>
            <person name="Dacks J.B."/>
            <person name="Carpenter M.L."/>
            <person name="Field M.C."/>
            <person name="Kuo A."/>
            <person name="Paredez A."/>
            <person name="Chapman J."/>
            <person name="Pham J."/>
            <person name="Shu S."/>
            <person name="Neupane R."/>
            <person name="Cipriano M."/>
            <person name="Mancuso J."/>
            <person name="Tu H."/>
            <person name="Salamov A."/>
            <person name="Lindquist E."/>
            <person name="Shapiro H."/>
            <person name="Lucas S."/>
            <person name="Grigoriev I.V."/>
            <person name="Cande W.Z."/>
            <person name="Fulton C."/>
            <person name="Rokhsar D.S."/>
            <person name="Dawson S.C."/>
        </authorList>
    </citation>
    <scope>NUCLEOTIDE SEQUENCE [LARGE SCALE GENOMIC DNA]</scope>
    <source>
        <strain evidence="1 2">NEG-M</strain>
    </source>
</reference>
<dbReference type="VEuPathDB" id="AmoebaDB:NAEGRDRAFT_73052"/>
<sequence>MSSNDKKRLACATKLFSIPNSKKRKTIEEIRKWNQSDVLNALKEELGLCDDDLNQQLRGMHLYNAICAYQTCTESNKTPQEAKQAVINSLMDGKDIHKDIAEAIANWLITDLIKNNEQTDEGIAETENISGEITVDQMMVFITKHINSEKFDVTTMYDKIQRSSGILVHSFGTDFEFVGRDEPVNAIMNVYQKQDSKIKDKEIIDKSDVRLSFIAAAPGVGKSRLLKEMGVLLAKTKELSVDYFPLFVTFGNGCSYDQIVESFRPIESLLLRMIYSIVVCFIDMEFDAFRKSFSAFVKNRTLSMTTVLTAFRQRLFENSDKIGFYIAIDEAHSVNTGTNEKQLNPLRQIMSGIGQFIQHMPRHKTNILPLFAGTYHSVISHNLAGSTYTPEYIPITALLPEGKIRYILDKLQPSNDKLINWRTNTELRHFIRLFGGFPRGIEFYLQHLQETNLTERTAWGGAFATLTNKYPVFNSLYSKTLLYCILTRKVISKTDVIGTHAPPITFSDMENKGYIMLDQVGEDEFIAIYPPVLLRNLIPTEFTKLYEDLFFSFDKNINGGCWEKIIHRYLYLTLSLLSDNEEDLTIEHLFPFTQMQSGTASIKLQRIPKVEMMCAVNHIHRKQQKIKLTTSSGYPTFDFDVRANNNLDFKQKECYVVLNATAAKAGDVLILGLQEKHGTAILVFHIQCKWADSESGNLSLAEVNLELEKNRKLEFTNEKDEPLEVHNITIIITGKTVSNIPNDNDLIVIHKENFADYFGVFANQMEFLHANQFLYINECNCNELQSFKSVGDKEAATIIEKRGESGFVDDDDLQKKTGKTMFNLLSKFDIIY</sequence>
<dbReference type="Gene3D" id="3.40.50.300">
    <property type="entry name" value="P-loop containing nucleotide triphosphate hydrolases"/>
    <property type="match status" value="1"/>
</dbReference>
<organism evidence="2">
    <name type="scientific">Naegleria gruberi</name>
    <name type="common">Amoeba</name>
    <dbReference type="NCBI Taxonomy" id="5762"/>
    <lineage>
        <taxon>Eukaryota</taxon>
        <taxon>Discoba</taxon>
        <taxon>Heterolobosea</taxon>
        <taxon>Tetramitia</taxon>
        <taxon>Eutetramitia</taxon>
        <taxon>Vahlkampfiidae</taxon>
        <taxon>Naegleria</taxon>
    </lineage>
</organism>
<evidence type="ECO:0000313" key="1">
    <source>
        <dbReference type="EMBL" id="EFC39128.1"/>
    </source>
</evidence>
<dbReference type="OMA" id="LHINECT"/>